<evidence type="ECO:0000256" key="1">
    <source>
        <dbReference type="SAM" id="MobiDB-lite"/>
    </source>
</evidence>
<dbReference type="EMBL" id="JALLPJ020001356">
    <property type="protein sequence ID" value="KAL3767921.1"/>
    <property type="molecule type" value="Genomic_DNA"/>
</dbReference>
<protein>
    <submittedName>
        <fullName evidence="2">Uncharacterized protein</fullName>
    </submittedName>
</protein>
<feature type="region of interest" description="Disordered" evidence="1">
    <location>
        <begin position="853"/>
        <end position="967"/>
    </location>
</feature>
<accession>A0ABD3MYM2</accession>
<dbReference type="SUPFAM" id="SSF52540">
    <property type="entry name" value="P-loop containing nucleoside triphosphate hydrolases"/>
    <property type="match status" value="1"/>
</dbReference>
<dbReference type="InterPro" id="IPR027417">
    <property type="entry name" value="P-loop_NTPase"/>
</dbReference>
<gene>
    <name evidence="2" type="ORF">ACHAWO_001817</name>
</gene>
<name>A0ABD3MYM2_9STRA</name>
<evidence type="ECO:0000313" key="3">
    <source>
        <dbReference type="Proteomes" id="UP001530400"/>
    </source>
</evidence>
<evidence type="ECO:0000313" key="2">
    <source>
        <dbReference type="EMBL" id="KAL3767921.1"/>
    </source>
</evidence>
<comment type="caution">
    <text evidence="2">The sequence shown here is derived from an EMBL/GenBank/DDBJ whole genome shotgun (WGS) entry which is preliminary data.</text>
</comment>
<proteinExistence type="predicted"/>
<feature type="compositionally biased region" description="Acidic residues" evidence="1">
    <location>
        <begin position="853"/>
        <end position="874"/>
    </location>
</feature>
<reference evidence="2 3" key="1">
    <citation type="submission" date="2024-10" db="EMBL/GenBank/DDBJ databases">
        <title>Updated reference genomes for cyclostephanoid diatoms.</title>
        <authorList>
            <person name="Roberts W.R."/>
            <person name="Alverson A.J."/>
        </authorList>
    </citation>
    <scope>NUCLEOTIDE SEQUENCE [LARGE SCALE GENOMIC DNA]</scope>
    <source>
        <strain evidence="2 3">AJA010-31</strain>
    </source>
</reference>
<dbReference type="Proteomes" id="UP001530400">
    <property type="component" value="Unassembled WGS sequence"/>
</dbReference>
<organism evidence="2 3">
    <name type="scientific">Cyclotella atomus</name>
    <dbReference type="NCBI Taxonomy" id="382360"/>
    <lineage>
        <taxon>Eukaryota</taxon>
        <taxon>Sar</taxon>
        <taxon>Stramenopiles</taxon>
        <taxon>Ochrophyta</taxon>
        <taxon>Bacillariophyta</taxon>
        <taxon>Coscinodiscophyceae</taxon>
        <taxon>Thalassiosirophycidae</taxon>
        <taxon>Stephanodiscales</taxon>
        <taxon>Stephanodiscaceae</taxon>
        <taxon>Cyclotella</taxon>
    </lineage>
</organism>
<keyword evidence="3" id="KW-1185">Reference proteome</keyword>
<sequence>MDRELEHIVNEVGITGSGRRALVTYEIGSIDALLNAQEKISNAIELREGDKLKLLAVIRWRLANPDVNITADFDDASIEKFLGVEQTLSPTVDKEWNHICNIIGLPRGSREKLEREGVQTMQGLMAFQPNLESDSYKPNIWETELWKEAKEKEIELWKEAKEKLLLVIKWRQQNESADIVNEFTATSYETMMTHQIIIKTYIDQALGQPFRESLGPLYTSVREKNLLDDVIKKCQRIIMAASNLREQCGKFDYNTFIDKIIRHLHSLNEDQTEEAMVLIEKLIVIAGRTQSGKSAVKGVIQSFAGMLKLPLIILTKGVDESIDLRIKLRNMAEGTTMQSKHVVVASTKGDRLGYRMKDNEIFEAIDGITHGGTLVVADTHQQVLNKACIAIKKFRERLPGGKFILVVDEADAMLRTKAGSQVFEQALQQLINLEPCMRVMISATPVPFMLQLVNLGIEKDDIDFFGLDPSEDYVGIEDLRPLQMEGKEVFLEHDELTKSSAVPYTNEKVFALYNDAVSRRAGTKGVLLLDISSPYVTADGNVKQKAEAVQRKLLDDKGVDIVVIIYTASGLSFKVPGKKWEHDQFRKSTVGPLLNFIDTKYGLAMPVFIFGYTKMRRGVSFRSTRRVPTHMVMSLGKGHHVSTIVQTAGRATFRGRNVLNDNGFKSVTVLMPRTDHSVVVNYQRYIDHVNKRIKCGDSFAEAMTGANELVPDTANFLRETFRELGAIKGERREFMNRVQHEEPKGLSANEKAVRAKFWDDENAQKLLRSIVRLQKGHYKFHVDDAREDLAEAEGLTLSKQKVNGLLSQFVQGTLIDRDPENGKGWYLVTKINRNRLVHFMNAEFGWMPDDAGADDGFEYDSSDDDNDSSIEPESEPPLPAAVTETSTDASDSEVHHQGSVRPAHNTPSTKRSNKPADGYHVHVVTPPAGVGTVESPVEFSDTDDEFEASPPVRSKKRASKASDNGLKKQRIVSQPIVNTNVTQHIERIAILDGSNVMFGDVVGRYDGLKSWWIQWDDETNAVYGEKDLHKGFRLYTAHQSNDTSRDFLEARASRYGSTNDIPMVSPEDDFMTGKCIVQPNFNRRVYYAASGETPSKIATKFKLMAREIVEMNKPRDGYKYINQKRSGFVGYVEGLHMNNIMSTRRLLPLPFLAGPLPETCIFAVLNFPVPLAAPDLAAATLAATSNFCASLSIPAPAPPPCAPMLELYLPRRPRRL</sequence>
<dbReference type="AlphaFoldDB" id="A0ABD3MYM2"/>